<dbReference type="InterPro" id="IPR020904">
    <property type="entry name" value="Sc_DH/Rdtase_CS"/>
</dbReference>
<evidence type="ECO:0000313" key="4">
    <source>
        <dbReference type="EMBL" id="AMR77002.1"/>
    </source>
</evidence>
<dbReference type="PANTHER" id="PTHR43658">
    <property type="entry name" value="SHORT-CHAIN DEHYDROGENASE/REDUCTASE"/>
    <property type="match status" value="1"/>
</dbReference>
<dbReference type="OrthoDB" id="9794138at2"/>
<dbReference type="FunFam" id="3.40.50.720:FF:000215">
    <property type="entry name" value="3-hydroxyacyl-CoA dehydrogenase type-2"/>
    <property type="match status" value="1"/>
</dbReference>
<dbReference type="Proteomes" id="UP000075238">
    <property type="component" value="Chromosome 1"/>
</dbReference>
<dbReference type="PRINTS" id="PR00080">
    <property type="entry name" value="SDRFAMILY"/>
</dbReference>
<keyword evidence="5" id="KW-1185">Reference proteome</keyword>
<dbReference type="STRING" id="1796606.A2G96_04165"/>
<dbReference type="KEGG" id="cnan:A2G96_04165"/>
<dbReference type="CDD" id="cd05371">
    <property type="entry name" value="HSD10-like_SDR_c"/>
    <property type="match status" value="1"/>
</dbReference>
<dbReference type="InterPro" id="IPR036291">
    <property type="entry name" value="NAD(P)-bd_dom_sf"/>
</dbReference>
<name>A0A142JFZ0_9BURK</name>
<dbReference type="InterPro" id="IPR002347">
    <property type="entry name" value="SDR_fam"/>
</dbReference>
<keyword evidence="2" id="KW-0560">Oxidoreductase</keyword>
<sequence length="252" mass="25898">MDIKDNVFIITGGASGLGAGTARLLAEAGARVVIADLNEAAGQALAAETGGRFVRCDVTSEADGQAAVAAAQSLGRLAGLVNCAGIATANKTVGKNGPHPLDAFDKTIRINLIGTFNMIRLAAAAMVQNAPDSEGERGVIINTASVAAFDGQIGQAAYAASKGGVVGMTLAIARDLARDGVRCMTIAPGLFETPMLLGMPQEVQDALGKMVPFPSRLGRPAEYAKLARSIIENPMLNGEVIRLDGAIRMQPK</sequence>
<dbReference type="RefSeq" id="WP_062797038.1">
    <property type="nucleotide sequence ID" value="NZ_CP014844.1"/>
</dbReference>
<dbReference type="EMBL" id="CP014844">
    <property type="protein sequence ID" value="AMR77002.1"/>
    <property type="molecule type" value="Genomic_DNA"/>
</dbReference>
<dbReference type="GO" id="GO:0016491">
    <property type="term" value="F:oxidoreductase activity"/>
    <property type="evidence" value="ECO:0007669"/>
    <property type="project" value="UniProtKB-KW"/>
</dbReference>
<dbReference type="PRINTS" id="PR00081">
    <property type="entry name" value="GDHRDH"/>
</dbReference>
<accession>A0A142JFZ0</accession>
<evidence type="ECO:0000256" key="3">
    <source>
        <dbReference type="RuleBase" id="RU000363"/>
    </source>
</evidence>
<dbReference type="Gene3D" id="3.40.50.720">
    <property type="entry name" value="NAD(P)-binding Rossmann-like Domain"/>
    <property type="match status" value="1"/>
</dbReference>
<reference evidence="4 5" key="1">
    <citation type="submission" date="2016-03" db="EMBL/GenBank/DDBJ databases">
        <title>Complete genome sequence of a novel chlorpyrifos degrading bacterium, Cupriavidus nantongensis sp. X1.</title>
        <authorList>
            <person name="Fang L."/>
        </authorList>
    </citation>
    <scope>NUCLEOTIDE SEQUENCE [LARGE SCALE GENOMIC DNA]</scope>
    <source>
        <strain evidence="4 5">X1</strain>
    </source>
</reference>
<dbReference type="Pfam" id="PF00106">
    <property type="entry name" value="adh_short"/>
    <property type="match status" value="1"/>
</dbReference>
<evidence type="ECO:0000256" key="2">
    <source>
        <dbReference type="ARBA" id="ARBA00023002"/>
    </source>
</evidence>
<dbReference type="PROSITE" id="PS00061">
    <property type="entry name" value="ADH_SHORT"/>
    <property type="match status" value="1"/>
</dbReference>
<dbReference type="PANTHER" id="PTHR43658:SF8">
    <property type="entry name" value="17-BETA-HYDROXYSTEROID DEHYDROGENASE 14-RELATED"/>
    <property type="match status" value="1"/>
</dbReference>
<proteinExistence type="inferred from homology"/>
<evidence type="ECO:0000256" key="1">
    <source>
        <dbReference type="ARBA" id="ARBA00006484"/>
    </source>
</evidence>
<protein>
    <submittedName>
        <fullName evidence="4">3-hydroxy-2-methylbutyryl-CoA dehydrogenase</fullName>
    </submittedName>
</protein>
<organism evidence="4 5">
    <name type="scientific">Cupriavidus nantongensis</name>
    <dbReference type="NCBI Taxonomy" id="1796606"/>
    <lineage>
        <taxon>Bacteria</taxon>
        <taxon>Pseudomonadati</taxon>
        <taxon>Pseudomonadota</taxon>
        <taxon>Betaproteobacteria</taxon>
        <taxon>Burkholderiales</taxon>
        <taxon>Burkholderiaceae</taxon>
        <taxon>Cupriavidus</taxon>
    </lineage>
</organism>
<dbReference type="AlphaFoldDB" id="A0A142JFZ0"/>
<gene>
    <name evidence="4" type="ORF">A2G96_04165</name>
</gene>
<dbReference type="SUPFAM" id="SSF51735">
    <property type="entry name" value="NAD(P)-binding Rossmann-fold domains"/>
    <property type="match status" value="1"/>
</dbReference>
<comment type="similarity">
    <text evidence="1 3">Belongs to the short-chain dehydrogenases/reductases (SDR) family.</text>
</comment>
<evidence type="ECO:0000313" key="5">
    <source>
        <dbReference type="Proteomes" id="UP000075238"/>
    </source>
</evidence>